<dbReference type="Gene3D" id="3.90.550.10">
    <property type="entry name" value="Spore Coat Polysaccharide Biosynthesis Protein SpsA, Chain A"/>
    <property type="match status" value="1"/>
</dbReference>
<evidence type="ECO:0000313" key="6">
    <source>
        <dbReference type="EMBL" id="QDV76043.1"/>
    </source>
</evidence>
<dbReference type="InterPro" id="IPR050834">
    <property type="entry name" value="Glycosyltransf_2"/>
</dbReference>
<keyword evidence="2 6" id="KW-0328">Glycosyltransferase</keyword>
<sequence>MPRPAISVVLPVYNGERYLRETLASLRWQSFATWEAVCVNDGSTDGSLDILRDYAAADQRFRIIDQPNGGIVAALNRGLAEARADWVARLDGDDIALPHRFKTQLDFVRRRPETTVVGSAVTTIDPEGDVLRTLPCVTEHQAIENALLAGDAPIAHPTVLVRRDAVLAAGGYRSAYEWVEDADLWLRLAREGRLANLAEPLVRYRLHANSVCWTKRAEQQQRLARLLREARAERGLPPLPEREASQRPLSDPRGKWARQAARDGRVGVAMKWVQRLVADKPLAPSSWRIAAETALRGAIAVATGRRERLPVLPDWREFDCVASGAAQPRAA</sequence>
<evidence type="ECO:0000256" key="3">
    <source>
        <dbReference type="ARBA" id="ARBA00022679"/>
    </source>
</evidence>
<comment type="similarity">
    <text evidence="1">Belongs to the glycosyltransferase 2 family.</text>
</comment>
<keyword evidence="3 6" id="KW-0808">Transferase</keyword>
<feature type="region of interest" description="Disordered" evidence="4">
    <location>
        <begin position="235"/>
        <end position="255"/>
    </location>
</feature>
<dbReference type="SUPFAM" id="SSF53448">
    <property type="entry name" value="Nucleotide-diphospho-sugar transferases"/>
    <property type="match status" value="1"/>
</dbReference>
<dbReference type="EMBL" id="CP036349">
    <property type="protein sequence ID" value="QDV76043.1"/>
    <property type="molecule type" value="Genomic_DNA"/>
</dbReference>
<dbReference type="InterPro" id="IPR029044">
    <property type="entry name" value="Nucleotide-diphossugar_trans"/>
</dbReference>
<dbReference type="EC" id="2.4.-.-" evidence="6"/>
<dbReference type="RefSeq" id="WP_197529557.1">
    <property type="nucleotide sequence ID" value="NZ_CP036349.1"/>
</dbReference>
<dbReference type="GO" id="GO:0016757">
    <property type="term" value="F:glycosyltransferase activity"/>
    <property type="evidence" value="ECO:0007669"/>
    <property type="project" value="UniProtKB-KW"/>
</dbReference>
<dbReference type="Proteomes" id="UP000316426">
    <property type="component" value="Chromosome"/>
</dbReference>
<accession>A0A518KE26</accession>
<evidence type="ECO:0000256" key="4">
    <source>
        <dbReference type="SAM" id="MobiDB-lite"/>
    </source>
</evidence>
<keyword evidence="7" id="KW-1185">Reference proteome</keyword>
<dbReference type="PANTHER" id="PTHR43685:SF5">
    <property type="entry name" value="GLYCOSYLTRANSFERASE EPSE-RELATED"/>
    <property type="match status" value="1"/>
</dbReference>
<evidence type="ECO:0000313" key="7">
    <source>
        <dbReference type="Proteomes" id="UP000316426"/>
    </source>
</evidence>
<name>A0A518KE26_9BACT</name>
<dbReference type="KEGG" id="bmei:Spa11_42670"/>
<reference evidence="6 7" key="1">
    <citation type="submission" date="2019-02" db="EMBL/GenBank/DDBJ databases">
        <title>Deep-cultivation of Planctomycetes and their phenomic and genomic characterization uncovers novel biology.</title>
        <authorList>
            <person name="Wiegand S."/>
            <person name="Jogler M."/>
            <person name="Boedeker C."/>
            <person name="Pinto D."/>
            <person name="Vollmers J."/>
            <person name="Rivas-Marin E."/>
            <person name="Kohn T."/>
            <person name="Peeters S.H."/>
            <person name="Heuer A."/>
            <person name="Rast P."/>
            <person name="Oberbeckmann S."/>
            <person name="Bunk B."/>
            <person name="Jeske O."/>
            <person name="Meyerdierks A."/>
            <person name="Storesund J.E."/>
            <person name="Kallscheuer N."/>
            <person name="Luecker S."/>
            <person name="Lage O.M."/>
            <person name="Pohl T."/>
            <person name="Merkel B.J."/>
            <person name="Hornburger P."/>
            <person name="Mueller R.-W."/>
            <person name="Bruemmer F."/>
            <person name="Labrenz M."/>
            <person name="Spormann A.M."/>
            <person name="Op den Camp H."/>
            <person name="Overmann J."/>
            <person name="Amann R."/>
            <person name="Jetten M.S.M."/>
            <person name="Mascher T."/>
            <person name="Medema M.H."/>
            <person name="Devos D.P."/>
            <person name="Kaster A.-K."/>
            <person name="Ovreas L."/>
            <person name="Rohde M."/>
            <person name="Galperin M.Y."/>
            <person name="Jogler C."/>
        </authorList>
    </citation>
    <scope>NUCLEOTIDE SEQUENCE [LARGE SCALE GENOMIC DNA]</scope>
    <source>
        <strain evidence="6 7">Spa11</strain>
    </source>
</reference>
<gene>
    <name evidence="6" type="primary">epsE_4</name>
    <name evidence="6" type="ORF">Spa11_42670</name>
</gene>
<evidence type="ECO:0000256" key="1">
    <source>
        <dbReference type="ARBA" id="ARBA00006739"/>
    </source>
</evidence>
<dbReference type="InterPro" id="IPR001173">
    <property type="entry name" value="Glyco_trans_2-like"/>
</dbReference>
<evidence type="ECO:0000256" key="2">
    <source>
        <dbReference type="ARBA" id="ARBA00022676"/>
    </source>
</evidence>
<feature type="domain" description="Glycosyltransferase 2-like" evidence="5">
    <location>
        <begin position="7"/>
        <end position="133"/>
    </location>
</feature>
<protein>
    <submittedName>
        <fullName evidence="6">Glycosyltransferase EpsE</fullName>
        <ecNumber evidence="6">2.4.-.-</ecNumber>
    </submittedName>
</protein>
<evidence type="ECO:0000259" key="5">
    <source>
        <dbReference type="Pfam" id="PF00535"/>
    </source>
</evidence>
<dbReference type="Pfam" id="PF00535">
    <property type="entry name" value="Glycos_transf_2"/>
    <property type="match status" value="1"/>
</dbReference>
<dbReference type="PANTHER" id="PTHR43685">
    <property type="entry name" value="GLYCOSYLTRANSFERASE"/>
    <property type="match status" value="1"/>
</dbReference>
<proteinExistence type="inferred from homology"/>
<dbReference type="AlphaFoldDB" id="A0A518KE26"/>
<organism evidence="6 7">
    <name type="scientific">Botrimarina mediterranea</name>
    <dbReference type="NCBI Taxonomy" id="2528022"/>
    <lineage>
        <taxon>Bacteria</taxon>
        <taxon>Pseudomonadati</taxon>
        <taxon>Planctomycetota</taxon>
        <taxon>Planctomycetia</taxon>
        <taxon>Pirellulales</taxon>
        <taxon>Lacipirellulaceae</taxon>
        <taxon>Botrimarina</taxon>
    </lineage>
</organism>